<keyword evidence="1" id="KW-0808">Transferase</keyword>
<reference evidence="3" key="1">
    <citation type="submission" date="2022-03" db="EMBL/GenBank/DDBJ databases">
        <authorList>
            <person name="Martin C."/>
        </authorList>
    </citation>
    <scope>NUCLEOTIDE SEQUENCE</scope>
</reference>
<evidence type="ECO:0000313" key="3">
    <source>
        <dbReference type="EMBL" id="CAH1773190.1"/>
    </source>
</evidence>
<dbReference type="PANTHER" id="PTHR10605">
    <property type="entry name" value="HEPARAN SULFATE SULFOTRANSFERASE"/>
    <property type="match status" value="1"/>
</dbReference>
<dbReference type="AlphaFoldDB" id="A0A8J1Y0X9"/>
<dbReference type="Pfam" id="PF00685">
    <property type="entry name" value="Sulfotransfer_1"/>
    <property type="match status" value="1"/>
</dbReference>
<keyword evidence="2" id="KW-0325">Glycoprotein</keyword>
<evidence type="ECO:0000256" key="1">
    <source>
        <dbReference type="ARBA" id="ARBA00022679"/>
    </source>
</evidence>
<dbReference type="PANTHER" id="PTHR10605:SF65">
    <property type="entry name" value="GH20068P"/>
    <property type="match status" value="1"/>
</dbReference>
<organism evidence="3 4">
    <name type="scientific">Owenia fusiformis</name>
    <name type="common">Polychaete worm</name>
    <dbReference type="NCBI Taxonomy" id="6347"/>
    <lineage>
        <taxon>Eukaryota</taxon>
        <taxon>Metazoa</taxon>
        <taxon>Spiralia</taxon>
        <taxon>Lophotrochozoa</taxon>
        <taxon>Annelida</taxon>
        <taxon>Polychaeta</taxon>
        <taxon>Sedentaria</taxon>
        <taxon>Canalipalpata</taxon>
        <taxon>Sabellida</taxon>
        <taxon>Oweniida</taxon>
        <taxon>Oweniidae</taxon>
        <taxon>Owenia</taxon>
    </lineage>
</organism>
<dbReference type="OrthoDB" id="6103378at2759"/>
<accession>A0A8J1Y0X9</accession>
<dbReference type="Proteomes" id="UP000749559">
    <property type="component" value="Unassembled WGS sequence"/>
</dbReference>
<dbReference type="GO" id="GO:0008467">
    <property type="term" value="F:[heparan sulfate]-glucosamine 3-sulfotransferase activity"/>
    <property type="evidence" value="ECO:0007669"/>
    <property type="project" value="TreeGrafter"/>
</dbReference>
<dbReference type="Gene3D" id="3.40.50.300">
    <property type="entry name" value="P-loop containing nucleotide triphosphate hydrolases"/>
    <property type="match status" value="1"/>
</dbReference>
<evidence type="ECO:0000256" key="2">
    <source>
        <dbReference type="ARBA" id="ARBA00023180"/>
    </source>
</evidence>
<keyword evidence="4" id="KW-1185">Reference proteome</keyword>
<proteinExistence type="predicted"/>
<dbReference type="SUPFAM" id="SSF52540">
    <property type="entry name" value="P-loop containing nucleoside triphosphate hydrolases"/>
    <property type="match status" value="1"/>
</dbReference>
<dbReference type="InterPro" id="IPR000863">
    <property type="entry name" value="Sulfotransferase_dom"/>
</dbReference>
<gene>
    <name evidence="3" type="ORF">OFUS_LOCUS823</name>
</gene>
<evidence type="ECO:0000313" key="4">
    <source>
        <dbReference type="Proteomes" id="UP000749559"/>
    </source>
</evidence>
<dbReference type="EMBL" id="CAIIXF020000001">
    <property type="protein sequence ID" value="CAH1773190.1"/>
    <property type="molecule type" value="Genomic_DNA"/>
</dbReference>
<name>A0A8J1Y0X9_OWEFU</name>
<protein>
    <submittedName>
        <fullName evidence="3">Uncharacterized protein</fullName>
    </submittedName>
</protein>
<dbReference type="InterPro" id="IPR027417">
    <property type="entry name" value="P-loop_NTPase"/>
</dbReference>
<sequence length="390" mass="46821">MTTRYYRKRVLTLIVVLFFSYVVVYKFTAYNKKEDTDPTNKSLRAEEIQELYRKDDDSITEIETTMHEKENVSEEQTFKYQDIEATDASLSAEEIQKLYTKEDSMTAIETQVQKERNMTEEQLIGVTKRRLADVILIGMFKGGTGTITVWLSHYHPQVVHLHMNEYYANNYIVGPEQHMATIPNVSDDKIIYERCTVCYTRQESRERILAAYPQKNVKLLVMVRDPLERLISIYVQTIQMKEQKNETFEEYVFHANGTLRTEENYFQHCFYVKYFAKWLMLFPRENIHLVDADMFIKKPWIELEKIEKFLKIEQFFTEKRFQPNPDKPKFHCLLLEYRKTGLHCMGHTKGRFHPTISDETLQRLRKHLKPYNEQFFTLTGQRFSWYEHYD</sequence>
<comment type="caution">
    <text evidence="3">The sequence shown here is derived from an EMBL/GenBank/DDBJ whole genome shotgun (WGS) entry which is preliminary data.</text>
</comment>
<dbReference type="InterPro" id="IPR037359">
    <property type="entry name" value="NST/OST"/>
</dbReference>